<dbReference type="Proteomes" id="UP000478052">
    <property type="component" value="Unassembled WGS sequence"/>
</dbReference>
<dbReference type="EMBL" id="VUJU01000080">
    <property type="protein sequence ID" value="KAF0773271.1"/>
    <property type="molecule type" value="Genomic_DNA"/>
</dbReference>
<gene>
    <name evidence="2" type="ORF">FWK35_00012825</name>
</gene>
<feature type="compositionally biased region" description="Polar residues" evidence="1">
    <location>
        <begin position="79"/>
        <end position="90"/>
    </location>
</feature>
<keyword evidence="3" id="KW-1185">Reference proteome</keyword>
<feature type="region of interest" description="Disordered" evidence="1">
    <location>
        <begin position="19"/>
        <end position="98"/>
    </location>
</feature>
<proteinExistence type="predicted"/>
<feature type="compositionally biased region" description="Low complexity" evidence="1">
    <location>
        <begin position="26"/>
        <end position="35"/>
    </location>
</feature>
<sequence length="187" mass="20839">MVTHGWTNQRMAKFRDTTPARCSGVAEAAAAAGEEQLQRNQRSLRTTAAEPYSTHGRRPRSPQPPPPPSPPPPPPSPSAQVPQTLDGRQSPTDRHRTSACLRQQSFSHTAHRRHRLTYKATFWECIKVQVYVPDNTAKVERTTARSLLDYTRGNRCGKSRTADLLRYVSCRVTVCRGANITLPSAEP</sequence>
<evidence type="ECO:0000313" key="3">
    <source>
        <dbReference type="Proteomes" id="UP000478052"/>
    </source>
</evidence>
<name>A0A6G0ZQP8_APHCR</name>
<dbReference type="AlphaFoldDB" id="A0A6G0ZQP8"/>
<accession>A0A6G0ZQP8</accession>
<reference evidence="2 3" key="1">
    <citation type="submission" date="2019-08" db="EMBL/GenBank/DDBJ databases">
        <title>Whole genome of Aphis craccivora.</title>
        <authorList>
            <person name="Voronova N.V."/>
            <person name="Shulinski R.S."/>
            <person name="Bandarenka Y.V."/>
            <person name="Zhorov D.G."/>
            <person name="Warner D."/>
        </authorList>
    </citation>
    <scope>NUCLEOTIDE SEQUENCE [LARGE SCALE GENOMIC DNA]</scope>
    <source>
        <strain evidence="2">180601</strain>
        <tissue evidence="2">Whole Body</tissue>
    </source>
</reference>
<comment type="caution">
    <text evidence="2">The sequence shown here is derived from an EMBL/GenBank/DDBJ whole genome shotgun (WGS) entry which is preliminary data.</text>
</comment>
<dbReference type="SUPFAM" id="SSF101447">
    <property type="entry name" value="Formin homology 2 domain (FH2 domain)"/>
    <property type="match status" value="1"/>
</dbReference>
<evidence type="ECO:0000313" key="2">
    <source>
        <dbReference type="EMBL" id="KAF0773271.1"/>
    </source>
</evidence>
<protein>
    <submittedName>
        <fullName evidence="2">Uncharacterized protein</fullName>
    </submittedName>
</protein>
<feature type="compositionally biased region" description="Pro residues" evidence="1">
    <location>
        <begin position="61"/>
        <end position="77"/>
    </location>
</feature>
<evidence type="ECO:0000256" key="1">
    <source>
        <dbReference type="SAM" id="MobiDB-lite"/>
    </source>
</evidence>
<organism evidence="2 3">
    <name type="scientific">Aphis craccivora</name>
    <name type="common">Cowpea aphid</name>
    <dbReference type="NCBI Taxonomy" id="307492"/>
    <lineage>
        <taxon>Eukaryota</taxon>
        <taxon>Metazoa</taxon>
        <taxon>Ecdysozoa</taxon>
        <taxon>Arthropoda</taxon>
        <taxon>Hexapoda</taxon>
        <taxon>Insecta</taxon>
        <taxon>Pterygota</taxon>
        <taxon>Neoptera</taxon>
        <taxon>Paraneoptera</taxon>
        <taxon>Hemiptera</taxon>
        <taxon>Sternorrhyncha</taxon>
        <taxon>Aphidomorpha</taxon>
        <taxon>Aphidoidea</taxon>
        <taxon>Aphididae</taxon>
        <taxon>Aphidini</taxon>
        <taxon>Aphis</taxon>
        <taxon>Aphis</taxon>
    </lineage>
</organism>